<evidence type="ECO:0000256" key="1">
    <source>
        <dbReference type="SAM" id="MobiDB-lite"/>
    </source>
</evidence>
<feature type="non-terminal residue" evidence="3">
    <location>
        <position position="1"/>
    </location>
</feature>
<keyword evidence="2" id="KW-0472">Membrane</keyword>
<protein>
    <submittedName>
        <fullName evidence="3">Uncharacterized protein</fullName>
    </submittedName>
</protein>
<feature type="compositionally biased region" description="Basic and acidic residues" evidence="1">
    <location>
        <begin position="69"/>
        <end position="80"/>
    </location>
</feature>
<reference evidence="3" key="1">
    <citation type="journal article" date="2020" name="Stud. Mycol.">
        <title>101 Dothideomycetes genomes: a test case for predicting lifestyles and emergence of pathogens.</title>
        <authorList>
            <person name="Haridas S."/>
            <person name="Albert R."/>
            <person name="Binder M."/>
            <person name="Bloem J."/>
            <person name="Labutti K."/>
            <person name="Salamov A."/>
            <person name="Andreopoulos B."/>
            <person name="Baker S."/>
            <person name="Barry K."/>
            <person name="Bills G."/>
            <person name="Bluhm B."/>
            <person name="Cannon C."/>
            <person name="Castanera R."/>
            <person name="Culley D."/>
            <person name="Daum C."/>
            <person name="Ezra D."/>
            <person name="Gonzalez J."/>
            <person name="Henrissat B."/>
            <person name="Kuo A."/>
            <person name="Liang C."/>
            <person name="Lipzen A."/>
            <person name="Lutzoni F."/>
            <person name="Magnuson J."/>
            <person name="Mondo S."/>
            <person name="Nolan M."/>
            <person name="Ohm R."/>
            <person name="Pangilinan J."/>
            <person name="Park H.-J."/>
            <person name="Ramirez L."/>
            <person name="Alfaro M."/>
            <person name="Sun H."/>
            <person name="Tritt A."/>
            <person name="Yoshinaga Y."/>
            <person name="Zwiers L.-H."/>
            <person name="Turgeon B."/>
            <person name="Goodwin S."/>
            <person name="Spatafora J."/>
            <person name="Crous P."/>
            <person name="Grigoriev I."/>
        </authorList>
    </citation>
    <scope>NUCLEOTIDE SEQUENCE</scope>
    <source>
        <strain evidence="3">CBS 675.92</strain>
    </source>
</reference>
<keyword evidence="4" id="KW-1185">Reference proteome</keyword>
<evidence type="ECO:0000313" key="3">
    <source>
        <dbReference type="EMBL" id="KAF1950415.1"/>
    </source>
</evidence>
<organism evidence="3 4">
    <name type="scientific">Byssothecium circinans</name>
    <dbReference type="NCBI Taxonomy" id="147558"/>
    <lineage>
        <taxon>Eukaryota</taxon>
        <taxon>Fungi</taxon>
        <taxon>Dikarya</taxon>
        <taxon>Ascomycota</taxon>
        <taxon>Pezizomycotina</taxon>
        <taxon>Dothideomycetes</taxon>
        <taxon>Pleosporomycetidae</taxon>
        <taxon>Pleosporales</taxon>
        <taxon>Massarineae</taxon>
        <taxon>Massarinaceae</taxon>
        <taxon>Byssothecium</taxon>
    </lineage>
</organism>
<keyword evidence="2" id="KW-0812">Transmembrane</keyword>
<proteinExistence type="predicted"/>
<evidence type="ECO:0000256" key="2">
    <source>
        <dbReference type="SAM" id="Phobius"/>
    </source>
</evidence>
<feature type="compositionally biased region" description="Polar residues" evidence="1">
    <location>
        <begin position="82"/>
        <end position="93"/>
    </location>
</feature>
<dbReference type="Proteomes" id="UP000800035">
    <property type="component" value="Unassembled WGS sequence"/>
</dbReference>
<gene>
    <name evidence="3" type="ORF">CC80DRAFT_427032</name>
</gene>
<feature type="region of interest" description="Disordered" evidence="1">
    <location>
        <begin position="58"/>
        <end position="99"/>
    </location>
</feature>
<keyword evidence="2" id="KW-1133">Transmembrane helix</keyword>
<accession>A0A6A5TCA2</accession>
<dbReference type="AlphaFoldDB" id="A0A6A5TCA2"/>
<name>A0A6A5TCA2_9PLEO</name>
<evidence type="ECO:0000313" key="4">
    <source>
        <dbReference type="Proteomes" id="UP000800035"/>
    </source>
</evidence>
<feature type="transmembrane region" description="Helical" evidence="2">
    <location>
        <begin position="12"/>
        <end position="31"/>
    </location>
</feature>
<sequence>FILYTARLYKRIGYHLLTVNLSMIVNIYLHIMPTRSSADFNFNPRKLLRRHLSLVDEDNAGRGADSDGEGDRKKEKEKKKPSTQFQEPESSSLLDAFGF</sequence>
<dbReference type="EMBL" id="ML977026">
    <property type="protein sequence ID" value="KAF1950415.1"/>
    <property type="molecule type" value="Genomic_DNA"/>
</dbReference>
<dbReference type="OrthoDB" id="4823320at2759"/>